<dbReference type="Proteomes" id="UP001230156">
    <property type="component" value="Unassembled WGS sequence"/>
</dbReference>
<evidence type="ECO:0000313" key="16">
    <source>
        <dbReference type="EMBL" id="MDQ7250630.1"/>
    </source>
</evidence>
<evidence type="ECO:0000256" key="13">
    <source>
        <dbReference type="ARBA" id="ARBA00049334"/>
    </source>
</evidence>
<keyword evidence="17" id="KW-1185">Reference proteome</keyword>
<evidence type="ECO:0000256" key="9">
    <source>
        <dbReference type="ARBA" id="ARBA00030363"/>
    </source>
</evidence>
<evidence type="ECO:0000256" key="10">
    <source>
        <dbReference type="ARBA" id="ARBA00031778"/>
    </source>
</evidence>
<evidence type="ECO:0000256" key="3">
    <source>
        <dbReference type="ARBA" id="ARBA00008654"/>
    </source>
</evidence>
<dbReference type="PANTHER" id="PTHR10696">
    <property type="entry name" value="GAMMA-BUTYROBETAINE HYDROXYLASE-RELATED"/>
    <property type="match status" value="1"/>
</dbReference>
<feature type="domain" description="Gamma-butyrobetaine hydroxylase-like N-terminal" evidence="15">
    <location>
        <begin position="13"/>
        <end position="91"/>
    </location>
</feature>
<proteinExistence type="inferred from homology"/>
<evidence type="ECO:0000259" key="15">
    <source>
        <dbReference type="Pfam" id="PF06155"/>
    </source>
</evidence>
<keyword evidence="5" id="KW-0479">Metal-binding</keyword>
<organism evidence="16 17">
    <name type="scientific">Dongia sedimenti</name>
    <dbReference type="NCBI Taxonomy" id="3064282"/>
    <lineage>
        <taxon>Bacteria</taxon>
        <taxon>Pseudomonadati</taxon>
        <taxon>Pseudomonadota</taxon>
        <taxon>Alphaproteobacteria</taxon>
        <taxon>Rhodospirillales</taxon>
        <taxon>Dongiaceae</taxon>
        <taxon>Dongia</taxon>
    </lineage>
</organism>
<evidence type="ECO:0000256" key="6">
    <source>
        <dbReference type="ARBA" id="ARBA00022964"/>
    </source>
</evidence>
<evidence type="ECO:0000256" key="1">
    <source>
        <dbReference type="ARBA" id="ARBA00001954"/>
    </source>
</evidence>
<comment type="function">
    <text evidence="12">Converts trimethyllysine (TML) into hydroxytrimethyllysine (HTML).</text>
</comment>
<dbReference type="InterPro" id="IPR012776">
    <property type="entry name" value="Trimethyllysine_dOase"/>
</dbReference>
<evidence type="ECO:0000256" key="12">
    <source>
        <dbReference type="ARBA" id="ARBA00046008"/>
    </source>
</evidence>
<dbReference type="RefSeq" id="WP_379960149.1">
    <property type="nucleotide sequence ID" value="NZ_JAUYVI010000007.1"/>
</dbReference>
<dbReference type="EC" id="1.14.11.8" evidence="4"/>
<dbReference type="InterPro" id="IPR038492">
    <property type="entry name" value="GBBH-like_N_sf"/>
</dbReference>
<keyword evidence="8" id="KW-0408">Iron</keyword>
<protein>
    <recommendedName>
        <fullName evidence="4">trimethyllysine dioxygenase</fullName>
        <ecNumber evidence="4">1.14.11.8</ecNumber>
    </recommendedName>
    <alternativeName>
        <fullName evidence="10">Epsilon-trimethyllysine 2-oxoglutarate dioxygenase</fullName>
    </alternativeName>
    <alternativeName>
        <fullName evidence="9">TML hydroxylase</fullName>
    </alternativeName>
    <alternativeName>
        <fullName evidence="11">TML-alpha-ketoglutarate dioxygenase</fullName>
    </alternativeName>
</protein>
<sequence>MLRDVRIEADSAVIAWTDGHQVTVPLLWLRDHCPCPKCLHPETRQRLSDTVAFDEALAAHRISIAANAPELEIEWAGDDAHVSSFDSAWLRDATRLTPAPAPEPFLWDAARLAGIPGGAVPHVAYDALMAPGDCGDRVLKDWLEQIERFGFAFVEGTPATPEATQAVARRAAYIRETIFGGYYDFTANMEHKDTAYTSMAIGPHTDGTYSFDAPGYQMFHCLGLDCVGGDSVLVDGFEIAAIMRREMPDLYRVLTEVEVTGQYIDHEKGIHLMAKRPVLRLDSAGRLVQVSFNHLDRAPLFLPEFELKAFYRAYGAFARLANDRRLQYRRRLEPGALVLFDNWRLLHARDAYQGYRRLAGAYLNKEDVESRLRVLRLREKELAAAA</sequence>
<comment type="caution">
    <text evidence="16">The sequence shown here is derived from an EMBL/GenBank/DDBJ whole genome shotgun (WGS) entry which is preliminary data.</text>
</comment>
<comment type="cofactor">
    <cofactor evidence="1">
        <name>Fe(2+)</name>
        <dbReference type="ChEBI" id="CHEBI:29033"/>
    </cofactor>
</comment>
<comment type="similarity">
    <text evidence="3">Belongs to the gamma-BBH/TMLD family.</text>
</comment>
<dbReference type="InterPro" id="IPR010376">
    <property type="entry name" value="GBBH-like_N"/>
</dbReference>
<name>A0ABU0YSD9_9PROT</name>
<dbReference type="InterPro" id="IPR050411">
    <property type="entry name" value="AlphaKG_dependent_hydroxylases"/>
</dbReference>
<dbReference type="Gene3D" id="3.30.2020.30">
    <property type="match status" value="1"/>
</dbReference>
<dbReference type="NCBIfam" id="TIGR02410">
    <property type="entry name" value="carnitine_TMLD"/>
    <property type="match status" value="1"/>
</dbReference>
<gene>
    <name evidence="16" type="ORF">Q8A70_23275</name>
</gene>
<accession>A0ABU0YSD9</accession>
<dbReference type="EMBL" id="JAUYVI010000007">
    <property type="protein sequence ID" value="MDQ7250630.1"/>
    <property type="molecule type" value="Genomic_DNA"/>
</dbReference>
<dbReference type="PANTHER" id="PTHR10696:SF51">
    <property type="entry name" value="TRIMETHYLLYSINE DIOXYGENASE, MITOCHONDRIAL"/>
    <property type="match status" value="1"/>
</dbReference>
<comment type="catalytic activity">
    <reaction evidence="13">
        <text>N(6),N(6),N(6)-trimethyl-L-lysine + 2-oxoglutarate + O2 = (3S)-3-hydroxy-N(6),N(6),N(6)-trimethyl-L-lysine + succinate + CO2</text>
        <dbReference type="Rhea" id="RHEA:14181"/>
        <dbReference type="ChEBI" id="CHEBI:15379"/>
        <dbReference type="ChEBI" id="CHEBI:16526"/>
        <dbReference type="ChEBI" id="CHEBI:16810"/>
        <dbReference type="ChEBI" id="CHEBI:30031"/>
        <dbReference type="ChEBI" id="CHEBI:58100"/>
        <dbReference type="ChEBI" id="CHEBI:141499"/>
        <dbReference type="EC" id="1.14.11.8"/>
    </reaction>
</comment>
<evidence type="ECO:0000259" key="14">
    <source>
        <dbReference type="Pfam" id="PF02668"/>
    </source>
</evidence>
<evidence type="ECO:0000313" key="17">
    <source>
        <dbReference type="Proteomes" id="UP001230156"/>
    </source>
</evidence>
<dbReference type="Gene3D" id="3.60.130.10">
    <property type="entry name" value="Clavaminate synthase-like"/>
    <property type="match status" value="1"/>
</dbReference>
<reference evidence="17" key="1">
    <citation type="submission" date="2023-08" db="EMBL/GenBank/DDBJ databases">
        <title>Rhodospirillaceae gen. nov., a novel taxon isolated from the Yangtze River Yuezi River estuary sludge.</title>
        <authorList>
            <person name="Ruan L."/>
        </authorList>
    </citation>
    <scope>NUCLEOTIDE SEQUENCE [LARGE SCALE GENOMIC DNA]</scope>
    <source>
        <strain evidence="17">R-7</strain>
    </source>
</reference>
<evidence type="ECO:0000256" key="11">
    <source>
        <dbReference type="ARBA" id="ARBA00032283"/>
    </source>
</evidence>
<evidence type="ECO:0000256" key="7">
    <source>
        <dbReference type="ARBA" id="ARBA00023002"/>
    </source>
</evidence>
<dbReference type="CDD" id="cd00250">
    <property type="entry name" value="CAS_like"/>
    <property type="match status" value="1"/>
</dbReference>
<dbReference type="InterPro" id="IPR042098">
    <property type="entry name" value="TauD-like_sf"/>
</dbReference>
<evidence type="ECO:0000256" key="2">
    <source>
        <dbReference type="ARBA" id="ARBA00001961"/>
    </source>
</evidence>
<feature type="domain" description="TauD/TfdA-like" evidence="14">
    <location>
        <begin position="138"/>
        <end position="362"/>
    </location>
</feature>
<dbReference type="Pfam" id="PF02668">
    <property type="entry name" value="TauD"/>
    <property type="match status" value="1"/>
</dbReference>
<keyword evidence="7 16" id="KW-0560">Oxidoreductase</keyword>
<evidence type="ECO:0000256" key="5">
    <source>
        <dbReference type="ARBA" id="ARBA00022723"/>
    </source>
</evidence>
<evidence type="ECO:0000256" key="4">
    <source>
        <dbReference type="ARBA" id="ARBA00012267"/>
    </source>
</evidence>
<dbReference type="Pfam" id="PF06155">
    <property type="entry name" value="GBBH-like_N"/>
    <property type="match status" value="1"/>
</dbReference>
<dbReference type="InterPro" id="IPR003819">
    <property type="entry name" value="TauD/TfdA-like"/>
</dbReference>
<comment type="cofactor">
    <cofactor evidence="2">
        <name>L-ascorbate</name>
        <dbReference type="ChEBI" id="CHEBI:38290"/>
    </cofactor>
</comment>
<dbReference type="SUPFAM" id="SSF51197">
    <property type="entry name" value="Clavaminate synthase-like"/>
    <property type="match status" value="1"/>
</dbReference>
<evidence type="ECO:0000256" key="8">
    <source>
        <dbReference type="ARBA" id="ARBA00023004"/>
    </source>
</evidence>
<keyword evidence="6 16" id="KW-0223">Dioxygenase</keyword>
<dbReference type="GO" id="GO:0050353">
    <property type="term" value="F:trimethyllysine dioxygenase activity"/>
    <property type="evidence" value="ECO:0007669"/>
    <property type="project" value="UniProtKB-EC"/>
</dbReference>